<dbReference type="AlphaFoldDB" id="A0A8I1JJU3"/>
<organism evidence="1 2">
    <name type="scientific">Pseudomonas putida</name>
    <name type="common">Arthrobacter siderocapsulatus</name>
    <dbReference type="NCBI Taxonomy" id="303"/>
    <lineage>
        <taxon>Bacteria</taxon>
        <taxon>Pseudomonadati</taxon>
        <taxon>Pseudomonadota</taxon>
        <taxon>Gammaproteobacteria</taxon>
        <taxon>Pseudomonadales</taxon>
        <taxon>Pseudomonadaceae</taxon>
        <taxon>Pseudomonas</taxon>
    </lineage>
</organism>
<sequence>MSPMICAMSLGGQRKPGPASTHYVSIWCLPGGVDVERAFTMEFYFDDEESAKQFEDRYKEQPEMACTAPYNPKAKGANRHR</sequence>
<reference evidence="1" key="1">
    <citation type="submission" date="2020-12" db="EMBL/GenBank/DDBJ databases">
        <title>Enhanced detection system for hospital associated transmission using whole genome sequencing surveillance.</title>
        <authorList>
            <person name="Harrison L.H."/>
            <person name="Van Tyne D."/>
            <person name="Marsh J.W."/>
            <person name="Griffith M.P."/>
            <person name="Snyder D.J."/>
            <person name="Cooper V.S."/>
            <person name="Mustapha M."/>
        </authorList>
    </citation>
    <scope>NUCLEOTIDE SEQUENCE</scope>
    <source>
        <strain evidence="1">PSB00042</strain>
    </source>
</reference>
<dbReference type="Proteomes" id="UP000637061">
    <property type="component" value="Unassembled WGS sequence"/>
</dbReference>
<dbReference type="EMBL" id="JAEHTE010000001">
    <property type="protein sequence ID" value="MBI6882760.1"/>
    <property type="molecule type" value="Genomic_DNA"/>
</dbReference>
<evidence type="ECO:0000313" key="1">
    <source>
        <dbReference type="EMBL" id="MBI6882760.1"/>
    </source>
</evidence>
<protein>
    <submittedName>
        <fullName evidence="1">Uncharacterized protein</fullName>
    </submittedName>
</protein>
<dbReference type="RefSeq" id="WP_198746367.1">
    <property type="nucleotide sequence ID" value="NZ_JAEHTE010000001.1"/>
</dbReference>
<proteinExistence type="predicted"/>
<comment type="caution">
    <text evidence="1">The sequence shown here is derived from an EMBL/GenBank/DDBJ whole genome shotgun (WGS) entry which is preliminary data.</text>
</comment>
<gene>
    <name evidence="1" type="ORF">JEU22_02445</name>
</gene>
<name>A0A8I1JJU3_PSEPU</name>
<evidence type="ECO:0000313" key="2">
    <source>
        <dbReference type="Proteomes" id="UP000637061"/>
    </source>
</evidence>
<accession>A0A8I1JJU3</accession>